<name>A0A0C9YZZ3_9AGAM</name>
<keyword evidence="1" id="KW-1133">Transmembrane helix</keyword>
<proteinExistence type="predicted"/>
<dbReference type="EMBL" id="KN833782">
    <property type="protein sequence ID" value="KIK19534.1"/>
    <property type="molecule type" value="Genomic_DNA"/>
</dbReference>
<organism evidence="2 3">
    <name type="scientific">Pisolithus microcarpus 441</name>
    <dbReference type="NCBI Taxonomy" id="765257"/>
    <lineage>
        <taxon>Eukaryota</taxon>
        <taxon>Fungi</taxon>
        <taxon>Dikarya</taxon>
        <taxon>Basidiomycota</taxon>
        <taxon>Agaricomycotina</taxon>
        <taxon>Agaricomycetes</taxon>
        <taxon>Agaricomycetidae</taxon>
        <taxon>Boletales</taxon>
        <taxon>Sclerodermatineae</taxon>
        <taxon>Pisolithaceae</taxon>
        <taxon>Pisolithus</taxon>
    </lineage>
</organism>
<keyword evidence="1" id="KW-0812">Transmembrane</keyword>
<evidence type="ECO:0000256" key="1">
    <source>
        <dbReference type="SAM" id="Phobius"/>
    </source>
</evidence>
<keyword evidence="3" id="KW-1185">Reference proteome</keyword>
<sequence>MKFEPQVQIYSTRAEARTFYLTTLKGQHRRLISDLIAPLSLSLIWTLVFIISFYLHFLSFDYSQLPALYGYRTPETLC</sequence>
<evidence type="ECO:0000313" key="2">
    <source>
        <dbReference type="EMBL" id="KIK19534.1"/>
    </source>
</evidence>
<protein>
    <submittedName>
        <fullName evidence="2">Uncharacterized protein</fullName>
    </submittedName>
</protein>
<dbReference type="AlphaFoldDB" id="A0A0C9YZZ3"/>
<evidence type="ECO:0000313" key="3">
    <source>
        <dbReference type="Proteomes" id="UP000054018"/>
    </source>
</evidence>
<feature type="transmembrane region" description="Helical" evidence="1">
    <location>
        <begin position="35"/>
        <end position="57"/>
    </location>
</feature>
<reference evidence="3" key="2">
    <citation type="submission" date="2015-01" db="EMBL/GenBank/DDBJ databases">
        <title>Evolutionary Origins and Diversification of the Mycorrhizal Mutualists.</title>
        <authorList>
            <consortium name="DOE Joint Genome Institute"/>
            <consortium name="Mycorrhizal Genomics Consortium"/>
            <person name="Kohler A."/>
            <person name="Kuo A."/>
            <person name="Nagy L.G."/>
            <person name="Floudas D."/>
            <person name="Copeland A."/>
            <person name="Barry K.W."/>
            <person name="Cichocki N."/>
            <person name="Veneault-Fourrey C."/>
            <person name="LaButti K."/>
            <person name="Lindquist E.A."/>
            <person name="Lipzen A."/>
            <person name="Lundell T."/>
            <person name="Morin E."/>
            <person name="Murat C."/>
            <person name="Riley R."/>
            <person name="Ohm R."/>
            <person name="Sun H."/>
            <person name="Tunlid A."/>
            <person name="Henrissat B."/>
            <person name="Grigoriev I.V."/>
            <person name="Hibbett D.S."/>
            <person name="Martin F."/>
        </authorList>
    </citation>
    <scope>NUCLEOTIDE SEQUENCE [LARGE SCALE GENOMIC DNA]</scope>
    <source>
        <strain evidence="3">441</strain>
    </source>
</reference>
<dbReference type="HOGENOM" id="CLU_2622963_0_0_1"/>
<accession>A0A0C9YZZ3</accession>
<dbReference type="Proteomes" id="UP000054018">
    <property type="component" value="Unassembled WGS sequence"/>
</dbReference>
<keyword evidence="1" id="KW-0472">Membrane</keyword>
<reference evidence="2 3" key="1">
    <citation type="submission" date="2014-04" db="EMBL/GenBank/DDBJ databases">
        <authorList>
            <consortium name="DOE Joint Genome Institute"/>
            <person name="Kuo A."/>
            <person name="Kohler A."/>
            <person name="Costa M.D."/>
            <person name="Nagy L.G."/>
            <person name="Floudas D."/>
            <person name="Copeland A."/>
            <person name="Barry K.W."/>
            <person name="Cichocki N."/>
            <person name="Veneault-Fourrey C."/>
            <person name="LaButti K."/>
            <person name="Lindquist E.A."/>
            <person name="Lipzen A."/>
            <person name="Lundell T."/>
            <person name="Morin E."/>
            <person name="Murat C."/>
            <person name="Sun H."/>
            <person name="Tunlid A."/>
            <person name="Henrissat B."/>
            <person name="Grigoriev I.V."/>
            <person name="Hibbett D.S."/>
            <person name="Martin F."/>
            <person name="Nordberg H.P."/>
            <person name="Cantor M.N."/>
            <person name="Hua S.X."/>
        </authorList>
    </citation>
    <scope>NUCLEOTIDE SEQUENCE [LARGE SCALE GENOMIC DNA]</scope>
    <source>
        <strain evidence="2 3">441</strain>
    </source>
</reference>
<gene>
    <name evidence="2" type="ORF">PISMIDRAFT_683003</name>
</gene>